<evidence type="ECO:0000256" key="5">
    <source>
        <dbReference type="ARBA" id="ARBA00023179"/>
    </source>
</evidence>
<dbReference type="InterPro" id="IPR036249">
    <property type="entry name" value="Thioredoxin-like_sf"/>
</dbReference>
<dbReference type="InterPro" id="IPR001393">
    <property type="entry name" value="Calsequestrin"/>
</dbReference>
<organism evidence="8 9">
    <name type="scientific">Exaiptasia diaphana</name>
    <name type="common">Tropical sea anemone</name>
    <name type="synonym">Aiptasia pulchella</name>
    <dbReference type="NCBI Taxonomy" id="2652724"/>
    <lineage>
        <taxon>Eukaryota</taxon>
        <taxon>Metazoa</taxon>
        <taxon>Cnidaria</taxon>
        <taxon>Anthozoa</taxon>
        <taxon>Hexacorallia</taxon>
        <taxon>Actiniaria</taxon>
        <taxon>Aiptasiidae</taxon>
        <taxon>Exaiptasia</taxon>
    </lineage>
</organism>
<keyword evidence="7" id="KW-0732">Signal</keyword>
<evidence type="ECO:0000256" key="3">
    <source>
        <dbReference type="ARBA" id="ARBA00022837"/>
    </source>
</evidence>
<comment type="similarity">
    <text evidence="2 6">Belongs to the calsequestrin family.</text>
</comment>
<dbReference type="OMA" id="WLEMEDE"/>
<evidence type="ECO:0000256" key="2">
    <source>
        <dbReference type="ARBA" id="ARBA00010987"/>
    </source>
</evidence>
<keyword evidence="5" id="KW-0514">Muscle protein</keyword>
<dbReference type="PANTHER" id="PTHR10033">
    <property type="entry name" value="CALSEQUESTRIN"/>
    <property type="match status" value="1"/>
</dbReference>
<evidence type="ECO:0000256" key="1">
    <source>
        <dbReference type="ARBA" id="ARBA00004564"/>
    </source>
</evidence>
<dbReference type="OrthoDB" id="10038131at2759"/>
<evidence type="ECO:0000313" key="8">
    <source>
        <dbReference type="EnsemblMetazoa" id="XP_020902568.1"/>
    </source>
</evidence>
<proteinExistence type="inferred from homology"/>
<dbReference type="KEGG" id="epa:110241077"/>
<accession>A0A913XCZ6</accession>
<dbReference type="PANTHER" id="PTHR10033:SF0">
    <property type="entry name" value="CALSEQUESTRIN"/>
    <property type="match status" value="1"/>
</dbReference>
<dbReference type="Proteomes" id="UP000887567">
    <property type="component" value="Unplaced"/>
</dbReference>
<dbReference type="EnsemblMetazoa" id="XM_021046909.2">
    <property type="protein sequence ID" value="XP_020902568.1"/>
    <property type="gene ID" value="LOC110241077"/>
</dbReference>
<keyword evidence="4" id="KW-0703">Sarcoplasmic reticulum</keyword>
<dbReference type="GO" id="GO:0005509">
    <property type="term" value="F:calcium ion binding"/>
    <property type="evidence" value="ECO:0007669"/>
    <property type="project" value="InterPro"/>
</dbReference>
<dbReference type="Pfam" id="PF01216">
    <property type="entry name" value="Calsequestrin"/>
    <property type="match status" value="1"/>
</dbReference>
<dbReference type="FunFam" id="3.40.30.10:FF:000346">
    <property type="entry name" value="Calsequestrin"/>
    <property type="match status" value="1"/>
</dbReference>
<evidence type="ECO:0000313" key="9">
    <source>
        <dbReference type="Proteomes" id="UP000887567"/>
    </source>
</evidence>
<dbReference type="GO" id="GO:0033018">
    <property type="term" value="C:sarcoplasmic reticulum lumen"/>
    <property type="evidence" value="ECO:0007669"/>
    <property type="project" value="UniProtKB-SubCell"/>
</dbReference>
<keyword evidence="3 6" id="KW-0106">Calcium</keyword>
<dbReference type="GeneID" id="110241077"/>
<feature type="chain" id="PRO_5036673058" description="Calsequestrin" evidence="7">
    <location>
        <begin position="23"/>
        <end position="406"/>
    </location>
</feature>
<evidence type="ECO:0000256" key="6">
    <source>
        <dbReference type="RuleBase" id="RU000648"/>
    </source>
</evidence>
<comment type="function">
    <text evidence="6">Calsequestrin is a high-capacity, moderate affinity, calcium-binding protein and thus acts as an internal calcium store in muscle.</text>
</comment>
<dbReference type="PRINTS" id="PR00312">
    <property type="entry name" value="CALSEQUESTRN"/>
</dbReference>
<dbReference type="AlphaFoldDB" id="A0A913XCZ6"/>
<sequence>MSPKRLLLLAFLSCFQIHPLYSEDLDEVESQESQLPHYLRDDGIRRVASLTKDNFANTLKHSRLAVVLFYLTSKDHPESEKAWESDEKLLELVGRVLQPQGITVGKVNIEQQYELAQSVGIRYAGSIVIFHKGKQVDYLGHRSADILVTFLHKMLEQPITTIDTKKQRKLFDEIESSKVVGFFDKSSSQYKEYHEAAMNFQPLIPFFVVTDKKQAKQFRLKKVNTLQFYKPFEKPIAFPSNKAITEDNIKDFIEKNKKEILAKIKLENIHAVWSAKAKGFLITAFVRPKTEEGAKFFSLVKNLARGFKENDNLTFVWVDPDPFPMMREYWQKSYKIDVTKPSLGVVDPKQNRSSWLKTKGKEIKLKHMQQWVRDVLRNKVEFLTADDKVQEKHSNTAEHQANKNEL</sequence>
<feature type="signal peptide" evidence="7">
    <location>
        <begin position="1"/>
        <end position="22"/>
    </location>
</feature>
<reference evidence="8" key="1">
    <citation type="submission" date="2022-11" db="UniProtKB">
        <authorList>
            <consortium name="EnsemblMetazoa"/>
        </authorList>
    </citation>
    <scope>IDENTIFICATION</scope>
</reference>
<dbReference type="RefSeq" id="XP_020902568.1">
    <property type="nucleotide sequence ID" value="XM_021046909.2"/>
</dbReference>
<name>A0A913XCZ6_EXADI</name>
<evidence type="ECO:0000256" key="4">
    <source>
        <dbReference type="ARBA" id="ARBA00022951"/>
    </source>
</evidence>
<dbReference type="Gene3D" id="3.40.30.10">
    <property type="entry name" value="Glutaredoxin"/>
    <property type="match status" value="3"/>
</dbReference>
<dbReference type="GO" id="GO:0051279">
    <property type="term" value="P:regulation of release of sequestered calcium ion into cytosol"/>
    <property type="evidence" value="ECO:0007669"/>
    <property type="project" value="TreeGrafter"/>
</dbReference>
<protein>
    <recommendedName>
        <fullName evidence="6">Calsequestrin</fullName>
    </recommendedName>
</protein>
<comment type="subcellular location">
    <subcellularLocation>
        <location evidence="1">Sarcoplasmic reticulum lumen</location>
    </subcellularLocation>
</comment>
<dbReference type="SUPFAM" id="SSF52833">
    <property type="entry name" value="Thioredoxin-like"/>
    <property type="match status" value="3"/>
</dbReference>
<evidence type="ECO:0000256" key="7">
    <source>
        <dbReference type="SAM" id="SignalP"/>
    </source>
</evidence>
<keyword evidence="9" id="KW-1185">Reference proteome</keyword>